<evidence type="ECO:0000313" key="1">
    <source>
        <dbReference type="EMBL" id="PYF02075.1"/>
    </source>
</evidence>
<dbReference type="EMBL" id="QJTJ01000048">
    <property type="protein sequence ID" value="PYF02075.1"/>
    <property type="molecule type" value="Genomic_DNA"/>
</dbReference>
<dbReference type="RefSeq" id="WP_107934914.1">
    <property type="nucleotide sequence ID" value="NZ_CP085009.1"/>
</dbReference>
<dbReference type="Proteomes" id="UP000247416">
    <property type="component" value="Unassembled WGS sequence"/>
</dbReference>
<comment type="caution">
    <text evidence="1">The sequence shown here is derived from an EMBL/GenBank/DDBJ whole genome shotgun (WGS) entry which is preliminary data.</text>
</comment>
<evidence type="ECO:0000313" key="2">
    <source>
        <dbReference type="Proteomes" id="UP000247416"/>
    </source>
</evidence>
<accession>A0A318TJN6</accession>
<proteinExistence type="predicted"/>
<protein>
    <submittedName>
        <fullName evidence="1">Uncharacterized protein</fullName>
    </submittedName>
</protein>
<sequence length="83" mass="9873">MTNYFYKQILYEEINTLRDKDENLILLLKGYIEGYFPLLESVGSGKEREKYMFASKKLIQLVNEYIENGMSTLNWTIFIRTCS</sequence>
<reference evidence="1 2" key="1">
    <citation type="submission" date="2018-06" db="EMBL/GenBank/DDBJ databases">
        <title>Genomic Encyclopedia of Archaeal and Bacterial Type Strains, Phase II (KMG-II): from individual species to whole genera.</title>
        <authorList>
            <person name="Goeker M."/>
        </authorList>
    </citation>
    <scope>NUCLEOTIDE SEQUENCE [LARGE SCALE GENOMIC DNA]</scope>
    <source>
        <strain evidence="1 2">KACC 16626</strain>
    </source>
</reference>
<organism evidence="1 2">
    <name type="scientific">Ureibacillus chungkukjangi</name>
    <dbReference type="NCBI Taxonomy" id="1202712"/>
    <lineage>
        <taxon>Bacteria</taxon>
        <taxon>Bacillati</taxon>
        <taxon>Bacillota</taxon>
        <taxon>Bacilli</taxon>
        <taxon>Bacillales</taxon>
        <taxon>Caryophanaceae</taxon>
        <taxon>Ureibacillus</taxon>
    </lineage>
</organism>
<name>A0A318TJN6_9BACL</name>
<dbReference type="AlphaFoldDB" id="A0A318TJN6"/>
<gene>
    <name evidence="1" type="ORF">BJ095_1481</name>
</gene>
<keyword evidence="2" id="KW-1185">Reference proteome</keyword>